<dbReference type="SUPFAM" id="SSF51430">
    <property type="entry name" value="NAD(P)-linked oxidoreductase"/>
    <property type="match status" value="1"/>
</dbReference>
<evidence type="ECO:0000313" key="2">
    <source>
        <dbReference type="EMBL" id="MBW9110446.1"/>
    </source>
</evidence>
<evidence type="ECO:0000259" key="1">
    <source>
        <dbReference type="Pfam" id="PF00248"/>
    </source>
</evidence>
<comment type="caution">
    <text evidence="2">The sequence shown here is derived from an EMBL/GenBank/DDBJ whole genome shotgun (WGS) entry which is preliminary data.</text>
</comment>
<dbReference type="InterPro" id="IPR020471">
    <property type="entry name" value="AKR"/>
</dbReference>
<dbReference type="Pfam" id="PF00248">
    <property type="entry name" value="Aldo_ket_red"/>
    <property type="match status" value="1"/>
</dbReference>
<name>A0ABS7I0U3_9MICO</name>
<dbReference type="EMBL" id="JAEUAX010000005">
    <property type="protein sequence ID" value="MBW9110446.1"/>
    <property type="molecule type" value="Genomic_DNA"/>
</dbReference>
<reference evidence="2 3" key="1">
    <citation type="journal article" date="2021" name="MBio">
        <title>Poor Competitiveness of Bradyrhizobium in Pigeon Pea Root Colonization in Indian Soils.</title>
        <authorList>
            <person name="Chalasani D."/>
            <person name="Basu A."/>
            <person name="Pullabhotla S.V.S.R.N."/>
            <person name="Jorrin B."/>
            <person name="Neal A.L."/>
            <person name="Poole P.S."/>
            <person name="Podile A.R."/>
            <person name="Tkacz A."/>
        </authorList>
    </citation>
    <scope>NUCLEOTIDE SEQUENCE [LARGE SCALE GENOMIC DNA]</scope>
    <source>
        <strain evidence="2 3">HU12</strain>
    </source>
</reference>
<sequence>MEYRQLGSSGLRVSALTLGTMTFGGRGWAKLVGATDVDGASRQIAQAASAGVNLIDTADVYSDGRSEEIVGEALAGSRHDMLIATKVRMAMGTGPNEAGLSRHHIIRAAEASLRRLQTDHIDLYQAHEWDGQTPLEETLAAFDHLVQSGKVRYIGASNYTGWQLMKAMGISTRDRYAPFVSQQIHYSLHARDAEAELVPVSVDQGLGILVWSPLAGGLLSGKYRRNQPMPEGTRRFEGWNEPPVNDENRTFDIVEALCQIADGRSVSAAQIALAWLLGQPAVTSVIVGARTDEQLADNLAAAEITLTDDERSRLDRVSREPLRYPHWHQRNIAADRLGAADLAHLQQYL</sequence>
<dbReference type="InterPro" id="IPR050523">
    <property type="entry name" value="AKR_Detox_Biosynth"/>
</dbReference>
<keyword evidence="3" id="KW-1185">Reference proteome</keyword>
<dbReference type="RefSeq" id="WP_220289253.1">
    <property type="nucleotide sequence ID" value="NZ_JAEUAX010000005.1"/>
</dbReference>
<dbReference type="CDD" id="cd19091">
    <property type="entry name" value="AKR_PsAKR"/>
    <property type="match status" value="1"/>
</dbReference>
<dbReference type="PRINTS" id="PR00069">
    <property type="entry name" value="ALDKETRDTASE"/>
</dbReference>
<protein>
    <submittedName>
        <fullName evidence="2">Aldo/keto reductase</fullName>
    </submittedName>
</protein>
<dbReference type="PANTHER" id="PTHR43364:SF18">
    <property type="entry name" value="OXIDOREDUCTASE"/>
    <property type="match status" value="1"/>
</dbReference>
<accession>A0ABS7I0U3</accession>
<feature type="domain" description="NADP-dependent oxidoreductase" evidence="1">
    <location>
        <begin position="16"/>
        <end position="317"/>
    </location>
</feature>
<dbReference type="InterPro" id="IPR023210">
    <property type="entry name" value="NADP_OxRdtase_dom"/>
</dbReference>
<gene>
    <name evidence="2" type="ORF">JNB61_11745</name>
</gene>
<dbReference type="InterPro" id="IPR036812">
    <property type="entry name" value="NAD(P)_OxRdtase_dom_sf"/>
</dbReference>
<dbReference type="PANTHER" id="PTHR43364">
    <property type="entry name" value="NADH-SPECIFIC METHYLGLYOXAL REDUCTASE-RELATED"/>
    <property type="match status" value="1"/>
</dbReference>
<proteinExistence type="predicted"/>
<dbReference type="Gene3D" id="3.20.20.100">
    <property type="entry name" value="NADP-dependent oxidoreductase domain"/>
    <property type="match status" value="1"/>
</dbReference>
<organism evidence="2 3">
    <name type="scientific">Microbacterium ureisolvens</name>
    <dbReference type="NCBI Taxonomy" id="2781186"/>
    <lineage>
        <taxon>Bacteria</taxon>
        <taxon>Bacillati</taxon>
        <taxon>Actinomycetota</taxon>
        <taxon>Actinomycetes</taxon>
        <taxon>Micrococcales</taxon>
        <taxon>Microbacteriaceae</taxon>
        <taxon>Microbacterium</taxon>
    </lineage>
</organism>
<evidence type="ECO:0000313" key="3">
    <source>
        <dbReference type="Proteomes" id="UP000777440"/>
    </source>
</evidence>
<dbReference type="Proteomes" id="UP000777440">
    <property type="component" value="Unassembled WGS sequence"/>
</dbReference>